<evidence type="ECO:0000313" key="3">
    <source>
        <dbReference type="Proteomes" id="UP001151532"/>
    </source>
</evidence>
<organism evidence="2 3">
    <name type="scientific">Salix purpurea</name>
    <name type="common">Purple osier willow</name>
    <dbReference type="NCBI Taxonomy" id="77065"/>
    <lineage>
        <taxon>Eukaryota</taxon>
        <taxon>Viridiplantae</taxon>
        <taxon>Streptophyta</taxon>
        <taxon>Embryophyta</taxon>
        <taxon>Tracheophyta</taxon>
        <taxon>Spermatophyta</taxon>
        <taxon>Magnoliopsida</taxon>
        <taxon>eudicotyledons</taxon>
        <taxon>Gunneridae</taxon>
        <taxon>Pentapetalae</taxon>
        <taxon>rosids</taxon>
        <taxon>fabids</taxon>
        <taxon>Malpighiales</taxon>
        <taxon>Salicaceae</taxon>
        <taxon>Saliceae</taxon>
        <taxon>Salix</taxon>
    </lineage>
</organism>
<comment type="caution">
    <text evidence="2">The sequence shown here is derived from an EMBL/GenBank/DDBJ whole genome shotgun (WGS) entry which is preliminary data.</text>
</comment>
<dbReference type="EMBL" id="JAPFFK010000013">
    <property type="protein sequence ID" value="KAJ6726987.1"/>
    <property type="molecule type" value="Genomic_DNA"/>
</dbReference>
<dbReference type="OrthoDB" id="8904098at2759"/>
<accession>A0A9Q0ZA76</accession>
<keyword evidence="3" id="KW-1185">Reference proteome</keyword>
<dbReference type="InterPro" id="IPR036259">
    <property type="entry name" value="MFS_trans_sf"/>
</dbReference>
<dbReference type="Proteomes" id="UP001151532">
    <property type="component" value="Chromosome 8"/>
</dbReference>
<sequence length="102" mass="11935">MYSISIGTRGQKPPQSFGADRFDDDHAEERNQKLFYFNWWNIALSRRLFLGTAVIVYIEDSVLVAAMRRRENYLILLTLLFYIKFLDKAAVLEKEELKPVGC</sequence>
<evidence type="ECO:0000256" key="1">
    <source>
        <dbReference type="SAM" id="MobiDB-lite"/>
    </source>
</evidence>
<evidence type="ECO:0000313" key="2">
    <source>
        <dbReference type="EMBL" id="KAJ6726987.1"/>
    </source>
</evidence>
<protein>
    <submittedName>
        <fullName evidence="2">Uncharacterized protein</fullName>
    </submittedName>
</protein>
<reference evidence="2" key="2">
    <citation type="journal article" date="2023" name="Int. J. Mol. Sci.">
        <title>De Novo Assembly and Annotation of 11 Diverse Shrub Willow (Salix) Genomes Reveals Novel Gene Organization in Sex-Linked Regions.</title>
        <authorList>
            <person name="Hyden B."/>
            <person name="Feng K."/>
            <person name="Yates T.B."/>
            <person name="Jawdy S."/>
            <person name="Cereghino C."/>
            <person name="Smart L.B."/>
            <person name="Muchero W."/>
        </authorList>
    </citation>
    <scope>NUCLEOTIDE SEQUENCE</scope>
    <source>
        <tissue evidence="2">Shoot tip</tissue>
    </source>
</reference>
<gene>
    <name evidence="2" type="ORF">OIU79_005009</name>
</gene>
<name>A0A9Q0ZA76_SALPP</name>
<reference evidence="2" key="1">
    <citation type="submission" date="2022-11" db="EMBL/GenBank/DDBJ databases">
        <authorList>
            <person name="Hyden B.L."/>
            <person name="Feng K."/>
            <person name="Yates T."/>
            <person name="Jawdy S."/>
            <person name="Smart L.B."/>
            <person name="Muchero W."/>
        </authorList>
    </citation>
    <scope>NUCLEOTIDE SEQUENCE</scope>
    <source>
        <tissue evidence="2">Shoot tip</tissue>
    </source>
</reference>
<proteinExistence type="predicted"/>
<dbReference type="AlphaFoldDB" id="A0A9Q0ZA76"/>
<feature type="region of interest" description="Disordered" evidence="1">
    <location>
        <begin position="1"/>
        <end position="22"/>
    </location>
</feature>
<dbReference type="Gene3D" id="1.20.1250.20">
    <property type="entry name" value="MFS general substrate transporter like domains"/>
    <property type="match status" value="1"/>
</dbReference>